<evidence type="ECO:0000313" key="4">
    <source>
        <dbReference type="Proteomes" id="UP000248926"/>
    </source>
</evidence>
<comment type="caution">
    <text evidence="3">The sequence shown here is derived from an EMBL/GenBank/DDBJ whole genome shotgun (WGS) entry which is preliminary data.</text>
</comment>
<feature type="signal peptide" evidence="2">
    <location>
        <begin position="1"/>
        <end position="24"/>
    </location>
</feature>
<evidence type="ECO:0000256" key="1">
    <source>
        <dbReference type="SAM" id="MobiDB-lite"/>
    </source>
</evidence>
<dbReference type="AlphaFoldDB" id="A0A328P2X3"/>
<keyword evidence="4" id="KW-1185">Reference proteome</keyword>
<dbReference type="RefSeq" id="WP_111984060.1">
    <property type="nucleotide sequence ID" value="NZ_NFZS01000004.1"/>
</dbReference>
<dbReference type="OrthoDB" id="5988510at2"/>
<proteinExistence type="predicted"/>
<sequence length="116" mass="11971">MNKSTIALFLGAVVALAASPLAIAQSTAPTSNNSMQALPEGQVQPLGSQPVKQGPPRPGDRTCLQTTGSMIPAKHGSCLTVPGRSYNRQDIQNTGETTMGPALQKLDPSVTIHGGH</sequence>
<feature type="chain" id="PRO_5016283969" evidence="2">
    <location>
        <begin position="25"/>
        <end position="116"/>
    </location>
</feature>
<keyword evidence="2" id="KW-0732">Signal</keyword>
<reference evidence="3 4" key="1">
    <citation type="journal article" date="2018" name="Genet. Mol. Biol.">
        <title>The genome sequence of Dyella jiangningensis FCAV SCS01 from a lignocellulose-decomposing microbial consortium metagenome reveals potential for biotechnological applications.</title>
        <authorList>
            <person name="Desiderato J.G."/>
            <person name="Alvarenga D.O."/>
            <person name="Constancio M.T.L."/>
            <person name="Alves L.M.C."/>
            <person name="Varani A.M."/>
        </authorList>
    </citation>
    <scope>NUCLEOTIDE SEQUENCE [LARGE SCALE GENOMIC DNA]</scope>
    <source>
        <strain evidence="3 4">FCAV SCS01</strain>
    </source>
</reference>
<feature type="compositionally biased region" description="Polar residues" evidence="1">
    <location>
        <begin position="86"/>
        <end position="97"/>
    </location>
</feature>
<gene>
    <name evidence="3" type="ORF">CA260_16150</name>
</gene>
<evidence type="ECO:0000256" key="2">
    <source>
        <dbReference type="SAM" id="SignalP"/>
    </source>
</evidence>
<name>A0A328P2X3_9GAMM</name>
<feature type="region of interest" description="Disordered" evidence="1">
    <location>
        <begin position="28"/>
        <end position="116"/>
    </location>
</feature>
<protein>
    <submittedName>
        <fullName evidence="3">Uncharacterized protein</fullName>
    </submittedName>
</protein>
<evidence type="ECO:0000313" key="3">
    <source>
        <dbReference type="EMBL" id="RAO75591.1"/>
    </source>
</evidence>
<organism evidence="3 4">
    <name type="scientific">Dyella jiangningensis</name>
    <dbReference type="NCBI Taxonomy" id="1379159"/>
    <lineage>
        <taxon>Bacteria</taxon>
        <taxon>Pseudomonadati</taxon>
        <taxon>Pseudomonadota</taxon>
        <taxon>Gammaproteobacteria</taxon>
        <taxon>Lysobacterales</taxon>
        <taxon>Rhodanobacteraceae</taxon>
        <taxon>Dyella</taxon>
    </lineage>
</organism>
<dbReference type="Proteomes" id="UP000248926">
    <property type="component" value="Unassembled WGS sequence"/>
</dbReference>
<accession>A0A328P2X3</accession>
<dbReference type="EMBL" id="NFZS01000004">
    <property type="protein sequence ID" value="RAO75591.1"/>
    <property type="molecule type" value="Genomic_DNA"/>
</dbReference>